<dbReference type="PROSITE" id="PS50075">
    <property type="entry name" value="CARRIER"/>
    <property type="match status" value="2"/>
</dbReference>
<dbReference type="GeneID" id="92853103"/>
<evidence type="ECO:0000313" key="8">
    <source>
        <dbReference type="Proteomes" id="UP000196877"/>
    </source>
</evidence>
<evidence type="ECO:0000256" key="3">
    <source>
        <dbReference type="ARBA" id="ARBA00022450"/>
    </source>
</evidence>
<sequence>MGEYVEEYAVSSAQKRMYMLQQLHPRETAYNMPLVLTAEGKLDQERLQQAFQKLIKRHESLRTRFVIVDGEPVQQIEEDVSFTVCSANGTEEEAGQWVQSFVEPFDLSAAPLLRVGVMRLSEETHLLAIDMHHIICDGVAISILVNEFNELYHGAELPPLRIQYKDFAVWQNERRKSEAYKKQEEYWLKQLSGELPVLQLPTDRKRPAAQSFIGGAVESSVSPELAHKLKQLAGESGATLFMVLLAAYQTLLARYSGQEDIIVGSPIAGRPHADLEKIVGMFVNTLALRGYPQREKTFRAFLEEMKETALQAYEHQEVPFEALVERLGAPRDVNRNPLFDAMFVLQNTESAELAMDGLTLRPYQQKHRIAKFDLTLQAEEKNGELQLTWEYRTELFERETIERWTTHWLQLLEQVADDPDIRLGEIDLLTKTEKHRLLHTFNGTKAAAPNDRTVHQLFEEQAERTPEKTAVVCGAARLTYRELNNRANHLAYMLRENGVKPDTTVALMADRSPLVIVSILGILKAGGAYVPIDPSHPEERIQFVIKDSKADILITQKQLTIDVMDSKRILNLQQINWEGLGDPDHLPPSASPDNLAYVIYTSGTTGKPKGVMVEHRSVAHNLLWHADEYRLTSENTFLQLGAYTFDASILSTFSPLLTGATVAMAGEDQARDPNAVSTIIASDNVTHLCCPPSFYTLLLDALTPEAAASLRTVIMGGERLPEHMVYRSKRNFPFIELVNEYGPTESCVTSSVQRDVCPDENITIGRPIRGTRMYIVNEACSLQPIGAPGELCISGKGLARGYVNQPELSAEKFVANPYAPGERMYRTGDLARWLPDGSIEFLGRIDHQVKIRGYRIEPGEIEQTLLAYEAIKEAAVIAKEEADGDKTLCAYYVACLPVNPGDVRAHTTAALPFYMVPSFFIELDRMPVTPNGKLDEKALPEPDRLSAAAEYVEPATQAERDLALIWQEVLGVERVGAADHFFKLGGHSLKAMLLVSRIHRELGAEVPVRDVFQHPTVRQLALRIEADGEVSAYKEIEPVPLQQEYPVSPAQKRMYMLHHMHPETTAYHIPTVMVVEGAFNLQRLEQAIHALIRRHESLRTRFVLKEGVPMQIVEEDVPFSLPHTCGTEADAERWVDSIVQPFDLSAAPLFRAGVMSISNERHLLVIDMHHIIADGMTMSIFINEFNALYQGFELKPLRIQYKDFAVWQNSRIQKKAYRAKEAYWLAQLAGELPYLKLPGDKPRPSVQDFRGGVVESTADAELKRKLERLAEQNGATLYMVLLAAYQTLLSRYSGQDDIIVGSPIAGRPHPDLEKIAGMFVNTLALRGYPKEEKTFQAFLTDIKKTTLEAFDHQEVPFEALVEKLEVRRDINRNPVFDVMFSFQNIEQHELKMDGLKLRQCDRKHTTAKFDLTMRVKEQSGRLLFALEYSTALFKQETVERWAGHWQQLLEQVAADPDIRLGEIDILTEKERHQLLHTFNEEKSGEPTNKTIHQLFEEQVYHRPSQTAVICEDQSITYRELNDRANRLARLLRKKGVRPDDIVGLAVERSVEMIIGIIGILKAGGAYLPLDLNSPEERTGFILEDSHAKFLLRRQNGQNIPFAGETVLLGEIESLPAESNLPAVSSPQHLAYAIYTSGSTGKPKGVLIEQSNVVNLVDGLYQRIYRHYAESLKIALIAPVYFDASVKQIFASLLLGHTLVIAPEAARFDHRLLTGFYHRQNIDISDGTPAHLQLLAGAKRPVHVKHFIIGGEALPADLVERIWEMYGGGPKPVITNIYGPAECTVDAVSYHVKPGNHRTIPIGKPLPNDQVYIMNRYNKLQPVGVAGELCIGGAGLARGYLNRPELTREKFAAHPFTPGARMYKTGDLARWLPDGNIEYIGRTDHQINLRGFRIEPGEIENRLLEHPAVKEAAVIMREDTGGDKALCAYYVTERPTEAKQLRSHLEVALPPYMVPAFFISLEQMPLTANGKLDRHALPKPDGAVSAAEHVPPDTAAEAQLARLWQEVLGIGRIGVEDHFFELGGHSLKAMTLIWRIKQEMNLDVPLQAVFQYPRIRDFAGFIASSKQLSFDQLKGHMVQLSKKGDGNLYCFPGIGGAGYIFRTLCEHLPGWNGFGMNYIESPNRIGEYVEQIKRIQPHGPYYFLAYSAGSALAYEVIKQLESNNDRVEQLILFDCRMENSKEKLDQQKVEKHAEEFVEQFIIEQFVKKNNIQDHAHITYLRNQGRKSVLSFYQYRQEMVYEAPINAEIHRIEAEHEKWDNQDIANMTIQKPFSYQGYGAHQEMLNSPFAEKNAEILLGILNKVKSL</sequence>
<dbReference type="SMART" id="SM00823">
    <property type="entry name" value="PKS_PP"/>
    <property type="match status" value="2"/>
</dbReference>
<name>A0ABM6LJD4_9BACI</name>
<dbReference type="Pfam" id="PF00501">
    <property type="entry name" value="AMP-binding"/>
    <property type="match status" value="2"/>
</dbReference>
<dbReference type="NCBIfam" id="NF003417">
    <property type="entry name" value="PRK04813.1"/>
    <property type="match status" value="3"/>
</dbReference>
<gene>
    <name evidence="7" type="ORF">S101395_02955</name>
</gene>
<evidence type="ECO:0000259" key="6">
    <source>
        <dbReference type="PROSITE" id="PS50075"/>
    </source>
</evidence>
<dbReference type="RefSeq" id="WP_006640277.1">
    <property type="nucleotide sequence ID" value="NZ_CABJEH010000013.1"/>
</dbReference>
<feature type="domain" description="Carrier" evidence="6">
    <location>
        <begin position="1990"/>
        <end position="2065"/>
    </location>
</feature>
<protein>
    <submittedName>
        <fullName evidence="7">Bacitracin synthase</fullName>
    </submittedName>
</protein>
<evidence type="ECO:0000256" key="5">
    <source>
        <dbReference type="ARBA" id="ARBA00023194"/>
    </source>
</evidence>
<dbReference type="InterPro" id="IPR023213">
    <property type="entry name" value="CAT-like_dom_sf"/>
</dbReference>
<dbReference type="InterPro" id="IPR045851">
    <property type="entry name" value="AMP-bd_C_sf"/>
</dbReference>
<dbReference type="InterPro" id="IPR025110">
    <property type="entry name" value="AMP-bd_C"/>
</dbReference>
<dbReference type="InterPro" id="IPR006162">
    <property type="entry name" value="Ppantetheine_attach_site"/>
</dbReference>
<dbReference type="NCBIfam" id="TIGR01733">
    <property type="entry name" value="AA-adenyl-dom"/>
    <property type="match status" value="2"/>
</dbReference>
<dbReference type="PANTHER" id="PTHR45527:SF1">
    <property type="entry name" value="FATTY ACID SYNTHASE"/>
    <property type="match status" value="1"/>
</dbReference>
<dbReference type="InterPro" id="IPR009081">
    <property type="entry name" value="PP-bd_ACP"/>
</dbReference>
<dbReference type="SUPFAM" id="SSF47336">
    <property type="entry name" value="ACP-like"/>
    <property type="match status" value="2"/>
</dbReference>
<dbReference type="InterPro" id="IPR020806">
    <property type="entry name" value="PKS_PP-bd"/>
</dbReference>
<accession>A0ABM6LJD4</accession>
<dbReference type="InterPro" id="IPR020845">
    <property type="entry name" value="AMP-binding_CS"/>
</dbReference>
<evidence type="ECO:0000313" key="7">
    <source>
        <dbReference type="EMBL" id="ASB89462.1"/>
    </source>
</evidence>
<comment type="cofactor">
    <cofactor evidence="1">
        <name>pantetheine 4'-phosphate</name>
        <dbReference type="ChEBI" id="CHEBI:47942"/>
    </cofactor>
</comment>
<dbReference type="Gene3D" id="1.10.1200.10">
    <property type="entry name" value="ACP-like"/>
    <property type="match status" value="2"/>
</dbReference>
<comment type="similarity">
    <text evidence="2">Belongs to the ATP-dependent AMP-binding enzyme family.</text>
</comment>
<dbReference type="SUPFAM" id="SSF56801">
    <property type="entry name" value="Acetyl-CoA synthetase-like"/>
    <property type="match status" value="2"/>
</dbReference>
<dbReference type="PANTHER" id="PTHR45527">
    <property type="entry name" value="NONRIBOSOMAL PEPTIDE SYNTHETASE"/>
    <property type="match status" value="1"/>
</dbReference>
<dbReference type="Pfam" id="PF13193">
    <property type="entry name" value="AMP-binding_C"/>
    <property type="match status" value="2"/>
</dbReference>
<keyword evidence="5" id="KW-0045">Antibiotic biosynthesis</keyword>
<feature type="domain" description="Carrier" evidence="6">
    <location>
        <begin position="953"/>
        <end position="1028"/>
    </location>
</feature>
<dbReference type="Gene3D" id="3.40.50.1820">
    <property type="entry name" value="alpha/beta hydrolase"/>
    <property type="match status" value="1"/>
</dbReference>
<dbReference type="CDD" id="cd19531">
    <property type="entry name" value="LCL_NRPS-like"/>
    <property type="match status" value="2"/>
</dbReference>
<keyword evidence="8" id="KW-1185">Reference proteome</keyword>
<evidence type="ECO:0000256" key="4">
    <source>
        <dbReference type="ARBA" id="ARBA00022553"/>
    </source>
</evidence>
<dbReference type="Pfam" id="PF00668">
    <property type="entry name" value="Condensation"/>
    <property type="match status" value="2"/>
</dbReference>
<dbReference type="CDD" id="cd05930">
    <property type="entry name" value="A_NRPS"/>
    <property type="match status" value="1"/>
</dbReference>
<dbReference type="EMBL" id="CP021920">
    <property type="protein sequence ID" value="ASB89462.1"/>
    <property type="molecule type" value="Genomic_DNA"/>
</dbReference>
<proteinExistence type="inferred from homology"/>
<evidence type="ECO:0000256" key="2">
    <source>
        <dbReference type="ARBA" id="ARBA00006432"/>
    </source>
</evidence>
<dbReference type="InterPro" id="IPR001242">
    <property type="entry name" value="Condensation_dom"/>
</dbReference>
<dbReference type="Pfam" id="PF00975">
    <property type="entry name" value="Thioesterase"/>
    <property type="match status" value="1"/>
</dbReference>
<dbReference type="Gene3D" id="3.30.559.30">
    <property type="entry name" value="Nonribosomal peptide synthetase, condensation domain"/>
    <property type="match status" value="2"/>
</dbReference>
<keyword evidence="4" id="KW-0597">Phosphoprotein</keyword>
<dbReference type="Pfam" id="PF00550">
    <property type="entry name" value="PP-binding"/>
    <property type="match status" value="2"/>
</dbReference>
<dbReference type="PROSITE" id="PS00455">
    <property type="entry name" value="AMP_BINDING"/>
    <property type="match status" value="1"/>
</dbReference>
<keyword evidence="3" id="KW-0596">Phosphopantetheine</keyword>
<dbReference type="InterPro" id="IPR010071">
    <property type="entry name" value="AA_adenyl_dom"/>
</dbReference>
<dbReference type="Gene3D" id="3.30.300.30">
    <property type="match status" value="2"/>
</dbReference>
<dbReference type="SUPFAM" id="SSF52777">
    <property type="entry name" value="CoA-dependent acyltransferases"/>
    <property type="match status" value="4"/>
</dbReference>
<dbReference type="Gene3D" id="2.30.38.10">
    <property type="entry name" value="Luciferase, Domain 3"/>
    <property type="match status" value="2"/>
</dbReference>
<dbReference type="Proteomes" id="UP000196877">
    <property type="component" value="Chromosome"/>
</dbReference>
<dbReference type="PROSITE" id="PS00012">
    <property type="entry name" value="PHOSPHOPANTETHEINE"/>
    <property type="match status" value="2"/>
</dbReference>
<dbReference type="Gene3D" id="3.40.50.980">
    <property type="match status" value="4"/>
</dbReference>
<dbReference type="InterPro" id="IPR036736">
    <property type="entry name" value="ACP-like_sf"/>
</dbReference>
<evidence type="ECO:0000256" key="1">
    <source>
        <dbReference type="ARBA" id="ARBA00001957"/>
    </source>
</evidence>
<reference evidence="7 8" key="1">
    <citation type="submission" date="2017-06" db="EMBL/GenBank/DDBJ databases">
        <title>Genome sequence of Bacillus sonorensis strain SRCM101395.</title>
        <authorList>
            <person name="Cho S.H."/>
        </authorList>
    </citation>
    <scope>NUCLEOTIDE SEQUENCE [LARGE SCALE GENOMIC DNA]</scope>
    <source>
        <strain evidence="7 8">SRCM101395</strain>
    </source>
</reference>
<dbReference type="InterPro" id="IPR029058">
    <property type="entry name" value="AB_hydrolase_fold"/>
</dbReference>
<organism evidence="7 8">
    <name type="scientific">Bacillus sonorensis</name>
    <dbReference type="NCBI Taxonomy" id="119858"/>
    <lineage>
        <taxon>Bacteria</taxon>
        <taxon>Bacillati</taxon>
        <taxon>Bacillota</taxon>
        <taxon>Bacilli</taxon>
        <taxon>Bacillales</taxon>
        <taxon>Bacillaceae</taxon>
        <taxon>Bacillus</taxon>
    </lineage>
</organism>
<dbReference type="InterPro" id="IPR001031">
    <property type="entry name" value="Thioesterase"/>
</dbReference>
<dbReference type="Gene3D" id="1.10.287.490">
    <property type="entry name" value="Helix hairpin bin"/>
    <property type="match status" value="1"/>
</dbReference>
<dbReference type="InterPro" id="IPR000873">
    <property type="entry name" value="AMP-dep_synth/lig_dom"/>
</dbReference>
<dbReference type="SUPFAM" id="SSF53474">
    <property type="entry name" value="alpha/beta-Hydrolases"/>
    <property type="match status" value="1"/>
</dbReference>
<dbReference type="Gene3D" id="3.30.559.10">
    <property type="entry name" value="Chloramphenicol acetyltransferase-like domain"/>
    <property type="match status" value="2"/>
</dbReference>